<sequence length="613" mass="66333">MELLQHAEEHRLGKRDFDRRVALIGFDNAIESSVITFLSLHPDQRGGKTYAKAQVDLWLANFNSKVAFLKEFAALTKQAMPVDQAEFIYYHRLRNELYHNGNGFTPAEEHVFGARQAAVWTFSLLFESNAEELLVPGGTAESTAGEDAPLSPSTEFLQSFVEAKKVLDELLALLNKNANGQSGIDERLQLLQESLPVPAPLVQAAFKAERAKEAVVDGREGVADALALHALKDGLDSVAFYLQGRLREYQQQIVARAIEATVVAVRGDRRAGVVAQVAGTGLTMTLLAYIAQTRELPQLAHLPLVVLVDRIDLVHGLMMRIRDLPGRSISPVVPASGAELASSFDQLQPGQVLIATWQMLRSIQAAKAAETVEDACLLVGFNLYQVGAQDFDLRQLFPLGTFALFTSAPFRPNERRFEQFGELTASYEMATAVAEGHLLPVQHELRALETSASAADLAATIGATGGELTASQVHKISSDLFAELVGGSVPNPARGAVVVAKSREMVEAFANCLSGLPHGADTKGQKPRLRVVRNLGAQTDWMGLDGPEHAPMVFVSTPSALVGLDLGPSVVCYVTCKVARDLKTRLASVIARPRGDQSTPRIVDYAGNDWGDA</sequence>
<keyword evidence="3" id="KW-1185">Reference proteome</keyword>
<evidence type="ECO:0000259" key="1">
    <source>
        <dbReference type="Pfam" id="PF18766"/>
    </source>
</evidence>
<dbReference type="Pfam" id="PF18766">
    <property type="entry name" value="SWI2_SNF2"/>
    <property type="match status" value="1"/>
</dbReference>
<dbReference type="InterPro" id="IPR027417">
    <property type="entry name" value="P-loop_NTPase"/>
</dbReference>
<dbReference type="Proteomes" id="UP000613266">
    <property type="component" value="Unassembled WGS sequence"/>
</dbReference>
<gene>
    <name evidence="2" type="ORF">I7X39_14510</name>
</gene>
<evidence type="ECO:0000313" key="2">
    <source>
        <dbReference type="EMBL" id="MBH9578116.1"/>
    </source>
</evidence>
<name>A0A931NHD6_9BURK</name>
<dbReference type="AlphaFoldDB" id="A0A931NHD6"/>
<dbReference type="Gene3D" id="3.40.50.300">
    <property type="entry name" value="P-loop containing nucleotide triphosphate hydrolases"/>
    <property type="match status" value="1"/>
</dbReference>
<protein>
    <recommendedName>
        <fullName evidence="1">SWI2/SNF2 ATPase domain-containing protein</fullName>
    </recommendedName>
</protein>
<dbReference type="EMBL" id="JAEDAK010000010">
    <property type="protein sequence ID" value="MBH9578116.1"/>
    <property type="molecule type" value="Genomic_DNA"/>
</dbReference>
<organism evidence="2 3">
    <name type="scientific">Inhella proteolytica</name>
    <dbReference type="NCBI Taxonomy" id="2795029"/>
    <lineage>
        <taxon>Bacteria</taxon>
        <taxon>Pseudomonadati</taxon>
        <taxon>Pseudomonadota</taxon>
        <taxon>Betaproteobacteria</taxon>
        <taxon>Burkholderiales</taxon>
        <taxon>Sphaerotilaceae</taxon>
        <taxon>Inhella</taxon>
    </lineage>
</organism>
<evidence type="ECO:0000313" key="3">
    <source>
        <dbReference type="Proteomes" id="UP000613266"/>
    </source>
</evidence>
<accession>A0A931NHD6</accession>
<feature type="domain" description="SWI2/SNF2 ATPase" evidence="1">
    <location>
        <begin position="256"/>
        <end position="462"/>
    </location>
</feature>
<dbReference type="SUPFAM" id="SSF52540">
    <property type="entry name" value="P-loop containing nucleoside triphosphate hydrolases"/>
    <property type="match status" value="1"/>
</dbReference>
<comment type="caution">
    <text evidence="2">The sequence shown here is derived from an EMBL/GenBank/DDBJ whole genome shotgun (WGS) entry which is preliminary data.</text>
</comment>
<dbReference type="InterPro" id="IPR040980">
    <property type="entry name" value="SWI2_SNF2"/>
</dbReference>
<proteinExistence type="predicted"/>
<dbReference type="RefSeq" id="WP_198111890.1">
    <property type="nucleotide sequence ID" value="NZ_JAEDAK010000010.1"/>
</dbReference>
<reference evidence="2" key="1">
    <citation type="submission" date="2020-12" db="EMBL/GenBank/DDBJ databases">
        <title>The genome sequence of Inhella sp. 1Y17.</title>
        <authorList>
            <person name="Liu Y."/>
        </authorList>
    </citation>
    <scope>NUCLEOTIDE SEQUENCE</scope>
    <source>
        <strain evidence="2">1Y17</strain>
    </source>
</reference>